<keyword evidence="4" id="KW-0800">Toxin</keyword>
<evidence type="ECO:0000256" key="5">
    <source>
        <dbReference type="ARBA" id="ARBA00022737"/>
    </source>
</evidence>
<evidence type="ECO:0000256" key="3">
    <source>
        <dbReference type="ARBA" id="ARBA00022525"/>
    </source>
</evidence>
<evidence type="ECO:0000256" key="7">
    <source>
        <dbReference type="ARBA" id="ARBA00023136"/>
    </source>
</evidence>
<dbReference type="InterPro" id="IPR018511">
    <property type="entry name" value="Hemolysin-typ_Ca-bd_CS"/>
</dbReference>
<dbReference type="Pfam" id="PF17963">
    <property type="entry name" value="Big_9"/>
    <property type="match status" value="2"/>
</dbReference>
<dbReference type="SUPFAM" id="SSF49313">
    <property type="entry name" value="Cadherin-like"/>
    <property type="match status" value="3"/>
</dbReference>
<evidence type="ECO:0000256" key="6">
    <source>
        <dbReference type="ARBA" id="ARBA00023026"/>
    </source>
</evidence>
<feature type="domain" description="Dystroglycan-type cadherin-like" evidence="9">
    <location>
        <begin position="290"/>
        <end position="388"/>
    </location>
</feature>
<dbReference type="PROSITE" id="PS00330">
    <property type="entry name" value="HEMOLYSIN_CALCIUM"/>
    <property type="match status" value="4"/>
</dbReference>
<dbReference type="GO" id="GO:0016020">
    <property type="term" value="C:membrane"/>
    <property type="evidence" value="ECO:0007669"/>
    <property type="project" value="UniProtKB-SubCell"/>
</dbReference>
<dbReference type="Pfam" id="PF05345">
    <property type="entry name" value="He_PIG"/>
    <property type="match status" value="3"/>
</dbReference>
<dbReference type="GO" id="GO:0005509">
    <property type="term" value="F:calcium ion binding"/>
    <property type="evidence" value="ECO:0007669"/>
    <property type="project" value="InterPro"/>
</dbReference>
<reference evidence="10 11" key="1">
    <citation type="submission" date="2018-07" db="EMBL/GenBank/DDBJ databases">
        <title>Genomic Encyclopedia of Type Strains, Phase IV (KMG-IV): sequencing the most valuable type-strain genomes for metagenomic binning, comparative biology and taxonomic classification.</title>
        <authorList>
            <person name="Goeker M."/>
        </authorList>
    </citation>
    <scope>NUCLEOTIDE SEQUENCE [LARGE SCALE GENOMIC DNA]</scope>
    <source>
        <strain evidence="10 11">DSM 14364</strain>
    </source>
</reference>
<sequence>MAGTLEGIEVKITLTVAGWFESAPPYGYSTLILDQRTVVVGQQTELQVPISARIVSDTDGNGTLEPVQGENGLLKGTVTIDISGNQVFARFEGTAQPADFHIRIEGLAPEGVAPGTIADQGSMSGVNTVYAPTYDTATKTLGLHWNFLGFQPGTNVNQTVFYDNQLADAPEAFDDAFSAKAGIVLTGKNVLSNDRDLDNGGPFGVVDPQAISDINGVPANVGQWTSLSGGGRVLLNANGTFQFDDHGDFADLAVGQTRATSFQYTVTDSTGRSDTATATITVEGVNDAPAVASPLGGDTITEDTLWTYTVPSNTFTDVDSSVLTYSATLADGSALPGWLTFNGATRNFSGTPPRDWTGNIDLKVIASDGELSASSVFRLTVSSVNDAPVVSAALSDKTIDEDAAWTYTVPAGTFTDVDSSLILTASLEDGAALPAWLLFDAATQTFSGTPPQDWTGALTIKLTASDGSLSVSDTFTLTVANVNDAPFVSAPLADGIITEGSTWTYTFPQNAFADIDSTLSYAATLQDGSALPGWLTFNEATRTFSGAPPENFNGSLDVKVTASDGALSASDTFTITVTPVNDAPITTDALVQTLEDIPYVFSTGSFPFVDVDGDSIKAVILTSVPGVGLLTFDGLAVTAGQVIQAADLGRLVYTPPADLNGSSIASFTFKVQDDGGASGGGVDTSEEHTLRFDVIAAADAPEGVVDGPVDVVEDGMVTASIVTGVLSNDKDADGDALAVVGVSHNGTPGQVGSSLSGDYGSLILNEDGSYTYVASSAAQALRDGQIATDVFTYTLSDGNGGTAIASLTFRIEGRNDAAVIGGVSTGSVREDRELAASGVVTITDADTGEASFQAQAPVRGAYGTFAFDHLTGAWTYLLDNASAAVQALGEGEHRQDAFTIRSLDGTQSSIVVNVQGARDADVIDGVAVDRAVTENGDGTATQIVTVPVVTGDRNETGGDTRYADIPLVSIGGRNALLVQLTAGIGLTASGFATPKPAGSSLTDLIRAIEASTGSESSDHATLAGGGSSFLAGLPVDRPLVIQSLTLTQSGAVSGIPLVISGSSDPADPVTALVIDARSLTAGTVIALEHVAFATVIGNVRVTGGSGSQVVFADGANQHIVLGADDDTLHGGAGDDYMGSLGGNDWLYGDSGNDTVSGGSGDDRLFGGAGDDLLDGGDGHDVLDGGAGRDVMRGGRGHDTYVVESTRDMVREARGEGIDTVRSSVNYTLGANVETLVLEGSARKGIGNGLANTLHATDKGSSLYGRGGHDKLHGGQGADRLFGESGNDRLEGSGGRDRLDGGDGDDVLNGDTGADVLIGGAGHDTFVFDVKPGRGEVDRVLDFAPWEDTIRLDRAAFAGLDQCRGVLAAEAFRWGSQAIEADDRVLYNPWDGGLYYDRDGSGAAAAVKFAEVGPLQWWLTSSNFHIV</sequence>
<dbReference type="InterPro" id="IPR001343">
    <property type="entry name" value="Hemolysn_Ca-bd"/>
</dbReference>
<dbReference type="Pfam" id="PF17803">
    <property type="entry name" value="Cadherin_4"/>
    <property type="match status" value="2"/>
</dbReference>
<evidence type="ECO:0000256" key="4">
    <source>
        <dbReference type="ARBA" id="ARBA00022656"/>
    </source>
</evidence>
<protein>
    <submittedName>
        <fullName evidence="10">VCBS repeat-containing protein</fullName>
    </submittedName>
</protein>
<dbReference type="PRINTS" id="PR00313">
    <property type="entry name" value="CABNDNGRPT"/>
</dbReference>
<feature type="domain" description="Dystroglycan-type cadherin-like" evidence="9">
    <location>
        <begin position="389"/>
        <end position="486"/>
    </location>
</feature>
<name>A0A370HU30_9HYPH</name>
<feature type="domain" description="Dystroglycan-type cadherin-like" evidence="9">
    <location>
        <begin position="487"/>
        <end position="584"/>
    </location>
</feature>
<accession>A0A370HU30</accession>
<dbReference type="InterPro" id="IPR006644">
    <property type="entry name" value="Cadg"/>
</dbReference>
<evidence type="ECO:0000259" key="9">
    <source>
        <dbReference type="SMART" id="SM00736"/>
    </source>
</evidence>
<dbReference type="Gene3D" id="2.150.10.10">
    <property type="entry name" value="Serralysin-like metalloprotease, C-terminal"/>
    <property type="match status" value="3"/>
</dbReference>
<keyword evidence="7" id="KW-0472">Membrane</keyword>
<dbReference type="InterPro" id="IPR003995">
    <property type="entry name" value="RTX_toxin_determinant-A"/>
</dbReference>
<feature type="compositionally biased region" description="Basic and acidic residues" evidence="8">
    <location>
        <begin position="1285"/>
        <end position="1300"/>
    </location>
</feature>
<dbReference type="InterPro" id="IPR050557">
    <property type="entry name" value="RTX_toxin/Mannuronan_C5-epim"/>
</dbReference>
<evidence type="ECO:0000313" key="11">
    <source>
        <dbReference type="Proteomes" id="UP000254925"/>
    </source>
</evidence>
<dbReference type="Proteomes" id="UP000254925">
    <property type="component" value="Unassembled WGS sequence"/>
</dbReference>
<comment type="caution">
    <text evidence="10">The sequence shown here is derived from an EMBL/GenBank/DDBJ whole genome shotgun (WGS) entry which is preliminary data.</text>
</comment>
<dbReference type="InterPro" id="IPR010221">
    <property type="entry name" value="VCBS_dom"/>
</dbReference>
<dbReference type="OrthoDB" id="5593939at2"/>
<evidence type="ECO:0000256" key="8">
    <source>
        <dbReference type="SAM" id="MobiDB-lite"/>
    </source>
</evidence>
<dbReference type="PRINTS" id="PR01488">
    <property type="entry name" value="RTXTOXINA"/>
</dbReference>
<dbReference type="RefSeq" id="WP_114768177.1">
    <property type="nucleotide sequence ID" value="NZ_QQBB01000001.1"/>
</dbReference>
<dbReference type="InterPro" id="IPR011049">
    <property type="entry name" value="Serralysin-like_metalloprot_C"/>
</dbReference>
<comment type="subcellular location">
    <subcellularLocation>
        <location evidence="1">Membrane</location>
    </subcellularLocation>
    <subcellularLocation>
        <location evidence="2">Secreted</location>
    </subcellularLocation>
</comment>
<dbReference type="NCBIfam" id="TIGR01965">
    <property type="entry name" value="VCBS_repeat"/>
    <property type="match status" value="3"/>
</dbReference>
<dbReference type="GO" id="GO:0090729">
    <property type="term" value="F:toxin activity"/>
    <property type="evidence" value="ECO:0007669"/>
    <property type="project" value="UniProtKB-KW"/>
</dbReference>
<dbReference type="EMBL" id="QQBB01000001">
    <property type="protein sequence ID" value="RDI62012.1"/>
    <property type="molecule type" value="Genomic_DNA"/>
</dbReference>
<organism evidence="10 11">
    <name type="scientific">Microvirga subterranea</name>
    <dbReference type="NCBI Taxonomy" id="186651"/>
    <lineage>
        <taxon>Bacteria</taxon>
        <taxon>Pseudomonadati</taxon>
        <taxon>Pseudomonadota</taxon>
        <taxon>Alphaproteobacteria</taxon>
        <taxon>Hyphomicrobiales</taxon>
        <taxon>Methylobacteriaceae</taxon>
        <taxon>Microvirga</taxon>
    </lineage>
</organism>
<dbReference type="SUPFAM" id="SSF51120">
    <property type="entry name" value="beta-Roll"/>
    <property type="match status" value="2"/>
</dbReference>
<keyword evidence="3" id="KW-0964">Secreted</keyword>
<dbReference type="GO" id="GO:0005576">
    <property type="term" value="C:extracellular region"/>
    <property type="evidence" value="ECO:0007669"/>
    <property type="project" value="UniProtKB-SubCell"/>
</dbReference>
<keyword evidence="6" id="KW-0843">Virulence</keyword>
<proteinExistence type="predicted"/>
<dbReference type="Pfam" id="PF00353">
    <property type="entry name" value="HemolysinCabind"/>
    <property type="match status" value="3"/>
</dbReference>
<dbReference type="PANTHER" id="PTHR38340:SF1">
    <property type="entry name" value="S-LAYER PROTEIN"/>
    <property type="match status" value="1"/>
</dbReference>
<dbReference type="Gene3D" id="2.60.40.10">
    <property type="entry name" value="Immunoglobulins"/>
    <property type="match status" value="4"/>
</dbReference>
<evidence type="ECO:0000313" key="10">
    <source>
        <dbReference type="EMBL" id="RDI62012.1"/>
    </source>
</evidence>
<dbReference type="InterPro" id="IPR040853">
    <property type="entry name" value="RapA2_cadherin-like"/>
</dbReference>
<keyword evidence="11" id="KW-1185">Reference proteome</keyword>
<dbReference type="InterPro" id="IPR013783">
    <property type="entry name" value="Ig-like_fold"/>
</dbReference>
<dbReference type="SMART" id="SM00736">
    <property type="entry name" value="CADG"/>
    <property type="match status" value="3"/>
</dbReference>
<dbReference type="NCBIfam" id="NF012211">
    <property type="entry name" value="tand_rpt_95"/>
    <property type="match status" value="5"/>
</dbReference>
<evidence type="ECO:0000256" key="1">
    <source>
        <dbReference type="ARBA" id="ARBA00004370"/>
    </source>
</evidence>
<gene>
    <name evidence="10" type="ORF">DES45_101275</name>
</gene>
<dbReference type="PANTHER" id="PTHR38340">
    <property type="entry name" value="S-LAYER PROTEIN"/>
    <property type="match status" value="1"/>
</dbReference>
<dbReference type="InterPro" id="IPR015919">
    <property type="entry name" value="Cadherin-like_sf"/>
</dbReference>
<evidence type="ECO:0000256" key="2">
    <source>
        <dbReference type="ARBA" id="ARBA00004613"/>
    </source>
</evidence>
<keyword evidence="5" id="KW-0677">Repeat</keyword>
<feature type="region of interest" description="Disordered" evidence="8">
    <location>
        <begin position="1265"/>
        <end position="1304"/>
    </location>
</feature>